<evidence type="ECO:0000313" key="4">
    <source>
        <dbReference type="Proteomes" id="UP001212841"/>
    </source>
</evidence>
<dbReference type="InterPro" id="IPR050618">
    <property type="entry name" value="Ubq-SigPath_Reg"/>
</dbReference>
<dbReference type="CDD" id="cd09917">
    <property type="entry name" value="F-box_SF"/>
    <property type="match status" value="1"/>
</dbReference>
<dbReference type="Pfam" id="PF00646">
    <property type="entry name" value="F-box"/>
    <property type="match status" value="1"/>
</dbReference>
<feature type="domain" description="B30.2/SPRY" evidence="2">
    <location>
        <begin position="296"/>
        <end position="498"/>
    </location>
</feature>
<dbReference type="Gene3D" id="1.20.1280.50">
    <property type="match status" value="1"/>
</dbReference>
<dbReference type="Proteomes" id="UP001212841">
    <property type="component" value="Unassembled WGS sequence"/>
</dbReference>
<evidence type="ECO:0000259" key="2">
    <source>
        <dbReference type="PROSITE" id="PS50188"/>
    </source>
</evidence>
<dbReference type="PROSITE" id="PS50188">
    <property type="entry name" value="B302_SPRY"/>
    <property type="match status" value="1"/>
</dbReference>
<protein>
    <submittedName>
        <fullName evidence="3">Rsp5p-dependent ubiquitination, sorting of cargo proteins at the multivesicular body</fullName>
    </submittedName>
</protein>
<dbReference type="InterPro" id="IPR013320">
    <property type="entry name" value="ConA-like_dom_sf"/>
</dbReference>
<dbReference type="InterPro" id="IPR043136">
    <property type="entry name" value="B30.2/SPRY_sf"/>
</dbReference>
<organism evidence="3 4">
    <name type="scientific">Rhizophlyctis rosea</name>
    <dbReference type="NCBI Taxonomy" id="64517"/>
    <lineage>
        <taxon>Eukaryota</taxon>
        <taxon>Fungi</taxon>
        <taxon>Fungi incertae sedis</taxon>
        <taxon>Chytridiomycota</taxon>
        <taxon>Chytridiomycota incertae sedis</taxon>
        <taxon>Chytridiomycetes</taxon>
        <taxon>Rhizophlyctidales</taxon>
        <taxon>Rhizophlyctidaceae</taxon>
        <taxon>Rhizophlyctis</taxon>
    </lineage>
</organism>
<dbReference type="EMBL" id="JADGJD010000630">
    <property type="protein sequence ID" value="KAJ3049529.1"/>
    <property type="molecule type" value="Genomic_DNA"/>
</dbReference>
<evidence type="ECO:0000313" key="3">
    <source>
        <dbReference type="EMBL" id="KAJ3049529.1"/>
    </source>
</evidence>
<dbReference type="PANTHER" id="PTHR12864">
    <property type="entry name" value="RAN BINDING PROTEIN 9-RELATED"/>
    <property type="match status" value="1"/>
</dbReference>
<reference evidence="3" key="1">
    <citation type="submission" date="2020-05" db="EMBL/GenBank/DDBJ databases">
        <title>Phylogenomic resolution of chytrid fungi.</title>
        <authorList>
            <person name="Stajich J.E."/>
            <person name="Amses K."/>
            <person name="Simmons R."/>
            <person name="Seto K."/>
            <person name="Myers J."/>
            <person name="Bonds A."/>
            <person name="Quandt C.A."/>
            <person name="Barry K."/>
            <person name="Liu P."/>
            <person name="Grigoriev I."/>
            <person name="Longcore J.E."/>
            <person name="James T.Y."/>
        </authorList>
    </citation>
    <scope>NUCLEOTIDE SEQUENCE</scope>
    <source>
        <strain evidence="3">JEL0318</strain>
    </source>
</reference>
<dbReference type="InterPro" id="IPR036047">
    <property type="entry name" value="F-box-like_dom_sf"/>
</dbReference>
<dbReference type="InterPro" id="IPR003877">
    <property type="entry name" value="SPRY_dom"/>
</dbReference>
<keyword evidence="4" id="KW-1185">Reference proteome</keyword>
<name>A0AAD5SH16_9FUNG</name>
<feature type="domain" description="F-box" evidence="1">
    <location>
        <begin position="28"/>
        <end position="74"/>
    </location>
</feature>
<dbReference type="InterPro" id="IPR001810">
    <property type="entry name" value="F-box_dom"/>
</dbReference>
<dbReference type="SUPFAM" id="SSF81383">
    <property type="entry name" value="F-box domain"/>
    <property type="match status" value="1"/>
</dbReference>
<dbReference type="PROSITE" id="PS50181">
    <property type="entry name" value="FBOX"/>
    <property type="match status" value="1"/>
</dbReference>
<evidence type="ECO:0000259" key="1">
    <source>
        <dbReference type="PROSITE" id="PS50181"/>
    </source>
</evidence>
<dbReference type="InterPro" id="IPR001870">
    <property type="entry name" value="B30.2/SPRY"/>
</dbReference>
<dbReference type="CDD" id="cd12885">
    <property type="entry name" value="SPRY_RanBP_like"/>
    <property type="match status" value="1"/>
</dbReference>
<dbReference type="SMART" id="SM00449">
    <property type="entry name" value="SPRY"/>
    <property type="match status" value="2"/>
</dbReference>
<proteinExistence type="predicted"/>
<accession>A0AAD5SH16</accession>
<dbReference type="Gene3D" id="2.60.120.920">
    <property type="match status" value="2"/>
</dbReference>
<comment type="caution">
    <text evidence="3">The sequence shown here is derived from an EMBL/GenBank/DDBJ whole genome shotgun (WGS) entry which is preliminary data.</text>
</comment>
<dbReference type="SUPFAM" id="SSF49899">
    <property type="entry name" value="Concanavalin A-like lectins/glucanases"/>
    <property type="match status" value="2"/>
</dbReference>
<dbReference type="Pfam" id="PF00622">
    <property type="entry name" value="SPRY"/>
    <property type="match status" value="2"/>
</dbReference>
<gene>
    <name evidence="3" type="primary">SSH4_2</name>
    <name evidence="3" type="ORF">HK097_009490</name>
</gene>
<dbReference type="InterPro" id="IPR044736">
    <property type="entry name" value="Gid1/RanBPM/SPLA_SPRY"/>
</dbReference>
<dbReference type="AlphaFoldDB" id="A0AAD5SH16"/>
<sequence length="525" mass="58435">MVFVKEIRSSLATAVFAPKTKPHSSENAITLQILPHELLTHLSEFLDGPSLINSLLTCRRFYHIFRSPIHWSFAPRAPLDGVTVSAGFNITFAQDASNRDGWLFDAIVTTFEDGVAQEHREGMRRQGDRAVVSRMPIRLSPRPRGVKMGYYEVEIIKEPPSRMLPLRIGVGLESHSPIHPVGSKDHSVGYQNIDGFIAIAHRRGEQFQFAPKYTVGDVVGCGYTFEPGTKRAIIFFTLNGSIVGEAPYMVHNAPHNYHHDYHALISSGGPAVVKVNVGLKKFLFEPANDGSVPFSLHERNATLTPTEEEIEKIAQLGLKAFNMEPNVLENAVDPLEAPVSDGLIVWWPINDCPRNVQSHLPLHWATEGAGRFNRQFYYYECKILTEGLGLNSFMSIGLATKPYSCFHQIGWDAYSVAYHSDDGNVFHNSHQYGKPYGPSYQPGVIIGCGYYPSTGTVFFTRDGVRLGDAVTGVFHKFYASVGANRAWNAQLNFGQEPFAYEPANRDGNDDLDLELVEQMVALDSM</sequence>